<dbReference type="PANTHER" id="PTHR43473">
    <property type="entry name" value="MAGNESIUM-CHELATASE SUBUNIT CHLD, CHLOROPLASTIC"/>
    <property type="match status" value="1"/>
</dbReference>
<evidence type="ECO:0000313" key="2">
    <source>
        <dbReference type="EMBL" id="SDJ28342.1"/>
    </source>
</evidence>
<accession>A0A1G8SGH1</accession>
<feature type="compositionally biased region" description="Basic and acidic residues" evidence="1">
    <location>
        <begin position="153"/>
        <end position="164"/>
    </location>
</feature>
<dbReference type="PANTHER" id="PTHR43473:SF2">
    <property type="entry name" value="MAGNESIUM-CHELATASE SUBUNIT CHLD, CHLOROPLASTIC"/>
    <property type="match status" value="1"/>
</dbReference>
<name>A0A1G8SGH1_9PSEU</name>
<dbReference type="EMBL" id="FNET01000001">
    <property type="protein sequence ID" value="SDJ28342.1"/>
    <property type="molecule type" value="Genomic_DNA"/>
</dbReference>
<reference evidence="3" key="1">
    <citation type="submission" date="2016-10" db="EMBL/GenBank/DDBJ databases">
        <authorList>
            <person name="Varghese N."/>
            <person name="Submissions S."/>
        </authorList>
    </citation>
    <scope>NUCLEOTIDE SEQUENCE [LARGE SCALE GENOMIC DNA]</scope>
    <source>
        <strain evidence="3">DSM 44796</strain>
    </source>
</reference>
<evidence type="ECO:0000313" key="3">
    <source>
        <dbReference type="Proteomes" id="UP000199682"/>
    </source>
</evidence>
<evidence type="ECO:0000256" key="1">
    <source>
        <dbReference type="SAM" id="MobiDB-lite"/>
    </source>
</evidence>
<sequence length="483" mass="51404">MLHLERHGVSCTRSNTTYWLAACASEDIGRVSPHLLDRFTARLPAARAVPLINPIARVLAALNGEAEPEYPIPDAPAAWLRMLADKVPPAAVSPVAVGRAVALHDAAVGMRRPLALLRLARAFARFDGASEVEAWHVDEAAAFIGLSTTAKNDPARPAEQHQATEAETPEARPSATPRQLPAGGPGGRTGLVPTPIMEGGAGEALEPIALALAGNPYPEDVAEPEREATPLVLPWQRRSGTPSDRGEVVGTEPTNRLVDIAWKATFREAAKYQVIRGRTGADEPLLLSPSDLRRHRRTPKADHLLVLVLDHTCHRDWDWMPALAEHLRAAYTRRSTVCVVDVGAPGAEVPVRAQRTMARSLLDPRVAAALENTHGTATPLAHGLELARTTLCHALQHGRTPVDEATLVVVTDGLGNVPLDASLRGAVDGLVRGQGIDDAIAAGRAIAELDGVRPVVVLPPRLPLPDVPLDLARALGPDCLVVS</sequence>
<dbReference type="RefSeq" id="WP_090004354.1">
    <property type="nucleotide sequence ID" value="NZ_FNET01000001.1"/>
</dbReference>
<feature type="region of interest" description="Disordered" evidence="1">
    <location>
        <begin position="150"/>
        <end position="193"/>
    </location>
</feature>
<gene>
    <name evidence="2" type="ORF">SAMN04488074_101976</name>
</gene>
<protein>
    <submittedName>
        <fullName evidence="2">Magnesium chelatase subunit D</fullName>
    </submittedName>
</protein>
<proteinExistence type="predicted"/>
<dbReference type="Proteomes" id="UP000199682">
    <property type="component" value="Unassembled WGS sequence"/>
</dbReference>
<dbReference type="AlphaFoldDB" id="A0A1G8SGH1"/>
<organism evidence="2 3">
    <name type="scientific">Lentzea albidocapillata subsp. violacea</name>
    <dbReference type="NCBI Taxonomy" id="128104"/>
    <lineage>
        <taxon>Bacteria</taxon>
        <taxon>Bacillati</taxon>
        <taxon>Actinomycetota</taxon>
        <taxon>Actinomycetes</taxon>
        <taxon>Pseudonocardiales</taxon>
        <taxon>Pseudonocardiaceae</taxon>
        <taxon>Lentzea</taxon>
    </lineage>
</organism>